<reference evidence="1 2" key="1">
    <citation type="journal article" date="2012" name="PLoS ONE">
        <title>Edwardsiella comparative phylogenomics reveal the new intra/inter-species taxonomic relationships, virulence evolution and niche adaptation mechanisms.</title>
        <authorList>
            <person name="Yang M."/>
            <person name="Lv Y."/>
            <person name="Xiao J."/>
            <person name="Wu H."/>
            <person name="Zheng H."/>
            <person name="Liu Q."/>
            <person name="Zhang Y."/>
            <person name="Wang Q."/>
        </authorList>
    </citation>
    <scope>NUCLEOTIDE SEQUENCE [LARGE SCALE GENOMIC DNA]</scope>
    <source>
        <strain evidence="2">080813</strain>
    </source>
</reference>
<gene>
    <name evidence="1" type="ORF">ETEE_0838</name>
</gene>
<sequence>MRPIISWFTDDATSAATSMKSSSWGGGSSVSGYGYNQYQINQAQQKKPEGEITVKFEDAPPGMRVVDNRATGIGVNHDVGYTRISPVGLR</sequence>
<dbReference type="KEGG" id="ete:ETEE_0838"/>
<evidence type="ECO:0000313" key="1">
    <source>
        <dbReference type="EMBL" id="AIJ07308.1"/>
    </source>
</evidence>
<accession>A0A076LKQ0</accession>
<protein>
    <submittedName>
        <fullName evidence="1">Phage tail length tape-measure protein</fullName>
    </submittedName>
</protein>
<dbReference type="AlphaFoldDB" id="A0A076LKQ0"/>
<dbReference type="Proteomes" id="UP000028681">
    <property type="component" value="Chromosome"/>
</dbReference>
<organism evidence="1 2">
    <name type="scientific">Edwardsiella anguillarum ET080813</name>
    <dbReference type="NCBI Taxonomy" id="667120"/>
    <lineage>
        <taxon>Bacteria</taxon>
        <taxon>Pseudomonadati</taxon>
        <taxon>Pseudomonadota</taxon>
        <taxon>Gammaproteobacteria</taxon>
        <taxon>Enterobacterales</taxon>
        <taxon>Hafniaceae</taxon>
        <taxon>Edwardsiella</taxon>
    </lineage>
</organism>
<dbReference type="HOGENOM" id="CLU_2436123_0_0_6"/>
<evidence type="ECO:0000313" key="2">
    <source>
        <dbReference type="Proteomes" id="UP000028681"/>
    </source>
</evidence>
<name>A0A076LKQ0_9GAMM</name>
<dbReference type="EMBL" id="CP006664">
    <property type="protein sequence ID" value="AIJ07308.1"/>
    <property type="molecule type" value="Genomic_DNA"/>
</dbReference>
<proteinExistence type="predicted"/>